<dbReference type="InterPro" id="IPR006600">
    <property type="entry name" value="HTH_CenpB_DNA-bd_dom"/>
</dbReference>
<keyword evidence="1" id="KW-0238">DNA-binding</keyword>
<evidence type="ECO:0000256" key="2">
    <source>
        <dbReference type="SAM" id="MobiDB-lite"/>
    </source>
</evidence>
<protein>
    <recommendedName>
        <fullName evidence="3">HTH CENPB-type domain-containing protein</fullName>
    </recommendedName>
</protein>
<evidence type="ECO:0000313" key="4">
    <source>
        <dbReference type="EMBL" id="KAH8042248.1"/>
    </source>
</evidence>
<gene>
    <name evidence="4" type="ORF">HPB51_021332</name>
</gene>
<accession>A0A9J6F9H0</accession>
<dbReference type="EMBL" id="JABSTU010000001">
    <property type="protein sequence ID" value="KAH8042248.1"/>
    <property type="molecule type" value="Genomic_DNA"/>
</dbReference>
<evidence type="ECO:0000259" key="3">
    <source>
        <dbReference type="PROSITE" id="PS51253"/>
    </source>
</evidence>
<comment type="caution">
    <text evidence="4">The sequence shown here is derived from an EMBL/GenBank/DDBJ whole genome shotgun (WGS) entry which is preliminary data.</text>
</comment>
<evidence type="ECO:0000256" key="1">
    <source>
        <dbReference type="ARBA" id="ARBA00023125"/>
    </source>
</evidence>
<evidence type="ECO:0000313" key="5">
    <source>
        <dbReference type="Proteomes" id="UP000821866"/>
    </source>
</evidence>
<organism evidence="4 5">
    <name type="scientific">Rhipicephalus microplus</name>
    <name type="common">Cattle tick</name>
    <name type="synonym">Boophilus microplus</name>
    <dbReference type="NCBI Taxonomy" id="6941"/>
    <lineage>
        <taxon>Eukaryota</taxon>
        <taxon>Metazoa</taxon>
        <taxon>Ecdysozoa</taxon>
        <taxon>Arthropoda</taxon>
        <taxon>Chelicerata</taxon>
        <taxon>Arachnida</taxon>
        <taxon>Acari</taxon>
        <taxon>Parasitiformes</taxon>
        <taxon>Ixodida</taxon>
        <taxon>Ixodoidea</taxon>
        <taxon>Ixodidae</taxon>
        <taxon>Rhipicephalinae</taxon>
        <taxon>Rhipicephalus</taxon>
        <taxon>Boophilus</taxon>
    </lineage>
</organism>
<reference evidence="4" key="1">
    <citation type="journal article" date="2020" name="Cell">
        <title>Large-Scale Comparative Analyses of Tick Genomes Elucidate Their Genetic Diversity and Vector Capacities.</title>
        <authorList>
            <consortium name="Tick Genome and Microbiome Consortium (TIGMIC)"/>
            <person name="Jia N."/>
            <person name="Wang J."/>
            <person name="Shi W."/>
            <person name="Du L."/>
            <person name="Sun Y."/>
            <person name="Zhan W."/>
            <person name="Jiang J.F."/>
            <person name="Wang Q."/>
            <person name="Zhang B."/>
            <person name="Ji P."/>
            <person name="Bell-Sakyi L."/>
            <person name="Cui X.M."/>
            <person name="Yuan T.T."/>
            <person name="Jiang B.G."/>
            <person name="Yang W.F."/>
            <person name="Lam T.T."/>
            <person name="Chang Q.C."/>
            <person name="Ding S.J."/>
            <person name="Wang X.J."/>
            <person name="Zhu J.G."/>
            <person name="Ruan X.D."/>
            <person name="Zhao L."/>
            <person name="Wei J.T."/>
            <person name="Ye R.Z."/>
            <person name="Que T.C."/>
            <person name="Du C.H."/>
            <person name="Zhou Y.H."/>
            <person name="Cheng J.X."/>
            <person name="Dai P.F."/>
            <person name="Guo W.B."/>
            <person name="Han X.H."/>
            <person name="Huang E.J."/>
            <person name="Li L.F."/>
            <person name="Wei W."/>
            <person name="Gao Y.C."/>
            <person name="Liu J.Z."/>
            <person name="Shao H.Z."/>
            <person name="Wang X."/>
            <person name="Wang C.C."/>
            <person name="Yang T.C."/>
            <person name="Huo Q.B."/>
            <person name="Li W."/>
            <person name="Chen H.Y."/>
            <person name="Chen S.E."/>
            <person name="Zhou L.G."/>
            <person name="Ni X.B."/>
            <person name="Tian J.H."/>
            <person name="Sheng Y."/>
            <person name="Liu T."/>
            <person name="Pan Y.S."/>
            <person name="Xia L.Y."/>
            <person name="Li J."/>
            <person name="Zhao F."/>
            <person name="Cao W.C."/>
        </authorList>
    </citation>
    <scope>NUCLEOTIDE SEQUENCE</scope>
    <source>
        <strain evidence="4">Rmic-2018</strain>
    </source>
</reference>
<keyword evidence="5" id="KW-1185">Reference proteome</keyword>
<reference evidence="4" key="2">
    <citation type="submission" date="2021-09" db="EMBL/GenBank/DDBJ databases">
        <authorList>
            <person name="Jia N."/>
            <person name="Wang J."/>
            <person name="Shi W."/>
            <person name="Du L."/>
            <person name="Sun Y."/>
            <person name="Zhan W."/>
            <person name="Jiang J."/>
            <person name="Wang Q."/>
            <person name="Zhang B."/>
            <person name="Ji P."/>
            <person name="Sakyi L.B."/>
            <person name="Cui X."/>
            <person name="Yuan T."/>
            <person name="Jiang B."/>
            <person name="Yang W."/>
            <person name="Lam T.T.-Y."/>
            <person name="Chang Q."/>
            <person name="Ding S."/>
            <person name="Wang X."/>
            <person name="Zhu J."/>
            <person name="Ruan X."/>
            <person name="Zhao L."/>
            <person name="Wei J."/>
            <person name="Que T."/>
            <person name="Du C."/>
            <person name="Cheng J."/>
            <person name="Dai P."/>
            <person name="Han X."/>
            <person name="Huang E."/>
            <person name="Gao Y."/>
            <person name="Liu J."/>
            <person name="Shao H."/>
            <person name="Ye R."/>
            <person name="Li L."/>
            <person name="Wei W."/>
            <person name="Wang X."/>
            <person name="Wang C."/>
            <person name="Huo Q."/>
            <person name="Li W."/>
            <person name="Guo W."/>
            <person name="Chen H."/>
            <person name="Chen S."/>
            <person name="Zhou L."/>
            <person name="Zhou L."/>
            <person name="Ni X."/>
            <person name="Tian J."/>
            <person name="Zhou Y."/>
            <person name="Sheng Y."/>
            <person name="Liu T."/>
            <person name="Pan Y."/>
            <person name="Xia L."/>
            <person name="Li J."/>
            <person name="Zhao F."/>
            <person name="Cao W."/>
        </authorList>
    </citation>
    <scope>NUCLEOTIDE SEQUENCE</scope>
    <source>
        <strain evidence="4">Rmic-2018</strain>
        <tissue evidence="4">Larvae</tissue>
    </source>
</reference>
<dbReference type="GO" id="GO:0003677">
    <property type="term" value="F:DNA binding"/>
    <property type="evidence" value="ECO:0007669"/>
    <property type="project" value="UniProtKB-KW"/>
</dbReference>
<feature type="region of interest" description="Disordered" evidence="2">
    <location>
        <begin position="95"/>
        <end position="117"/>
    </location>
</feature>
<dbReference type="AlphaFoldDB" id="A0A9J6F9H0"/>
<feature type="domain" description="HTH CENPB-type" evidence="3">
    <location>
        <begin position="11"/>
        <end position="77"/>
    </location>
</feature>
<sequence length="117" mass="12976">MLMATNSTRWAFRGPKSGKFPDIEKAVLEYVKDMRKDGYAESLDISFPEAGIATKDFRASSSWTTRFIWRNGLSLTFQTRSTERKMALCGTVKTLPVPTGNGSGDDTDASNVRGSER</sequence>
<name>A0A9J6F9H0_RHIMP</name>
<dbReference type="Proteomes" id="UP000821866">
    <property type="component" value="Chromosome 1"/>
</dbReference>
<proteinExistence type="predicted"/>
<dbReference type="PROSITE" id="PS51253">
    <property type="entry name" value="HTH_CENPB"/>
    <property type="match status" value="1"/>
</dbReference>